<reference evidence="1" key="1">
    <citation type="journal article" date="2015" name="Nature">
        <title>Complex archaea that bridge the gap between prokaryotes and eukaryotes.</title>
        <authorList>
            <person name="Spang A."/>
            <person name="Saw J.H."/>
            <person name="Jorgensen S.L."/>
            <person name="Zaremba-Niedzwiedzka K."/>
            <person name="Martijn J."/>
            <person name="Lind A.E."/>
            <person name="van Eijk R."/>
            <person name="Schleper C."/>
            <person name="Guy L."/>
            <person name="Ettema T.J."/>
        </authorList>
    </citation>
    <scope>NUCLEOTIDE SEQUENCE</scope>
</reference>
<sequence>MKNILTIGYQIPGFSDQYKSITSNTSMSDGDVIVFCPDMSGEYHFDGYFEGKPKLTETSSREIERDSKHW</sequence>
<comment type="caution">
    <text evidence="1">The sequence shown here is derived from an EMBL/GenBank/DDBJ whole genome shotgun (WGS) entry which is preliminary data.</text>
</comment>
<evidence type="ECO:0000313" key="1">
    <source>
        <dbReference type="EMBL" id="KKK53177.1"/>
    </source>
</evidence>
<protein>
    <submittedName>
        <fullName evidence="1">Uncharacterized protein</fullName>
    </submittedName>
</protein>
<proteinExistence type="predicted"/>
<name>A0A0F8W8N3_9ZZZZ</name>
<dbReference type="EMBL" id="LAZR01066635">
    <property type="protein sequence ID" value="KKK53177.1"/>
    <property type="molecule type" value="Genomic_DNA"/>
</dbReference>
<feature type="non-terminal residue" evidence="1">
    <location>
        <position position="70"/>
    </location>
</feature>
<gene>
    <name evidence="1" type="ORF">LCGC14_3097410</name>
</gene>
<dbReference type="AlphaFoldDB" id="A0A0F8W8N3"/>
<accession>A0A0F8W8N3</accession>
<organism evidence="1">
    <name type="scientific">marine sediment metagenome</name>
    <dbReference type="NCBI Taxonomy" id="412755"/>
    <lineage>
        <taxon>unclassified sequences</taxon>
        <taxon>metagenomes</taxon>
        <taxon>ecological metagenomes</taxon>
    </lineage>
</organism>